<keyword evidence="2" id="KW-0812">Transmembrane</keyword>
<organism evidence="3">
    <name type="scientific">viral metagenome</name>
    <dbReference type="NCBI Taxonomy" id="1070528"/>
    <lineage>
        <taxon>unclassified sequences</taxon>
        <taxon>metagenomes</taxon>
        <taxon>organismal metagenomes</taxon>
    </lineage>
</organism>
<proteinExistence type="predicted"/>
<feature type="transmembrane region" description="Helical" evidence="2">
    <location>
        <begin position="262"/>
        <end position="280"/>
    </location>
</feature>
<evidence type="ECO:0000313" key="3">
    <source>
        <dbReference type="EMBL" id="QHS94585.1"/>
    </source>
</evidence>
<evidence type="ECO:0000256" key="2">
    <source>
        <dbReference type="SAM" id="Phobius"/>
    </source>
</evidence>
<evidence type="ECO:0000256" key="1">
    <source>
        <dbReference type="SAM" id="MobiDB-lite"/>
    </source>
</evidence>
<dbReference type="AlphaFoldDB" id="A0A6C0BQ66"/>
<keyword evidence="2" id="KW-1133">Transmembrane helix</keyword>
<sequence length="281" mass="31843">MGPDDKVPDDKGPDDKGPDDKGPDDKGPDDKGPDDKGPDDKGPDDNGPDEDVPPVMGERTKMFILSMYKNWLYVLTYIIGAVIISIRFGTHKWKIVNAFNGIITIIVAIAVGWGVHYVSHNVSFVDMYKLTPIHKIIKEHLAIVDWVILRICKIIDFHDTDHHDTTINKRWVNVATEFIQNIVTTSISFIIVNIICDLNFNNIIILSYGLIYAITHNVLYFEGESLTHIQHHEDKYTNYGLDFVDILMGTKFDKTIEPYNHHSYLVAGVYATLYALLTIIT</sequence>
<feature type="compositionally biased region" description="Basic and acidic residues" evidence="1">
    <location>
        <begin position="1"/>
        <end position="44"/>
    </location>
</feature>
<feature type="transmembrane region" description="Helical" evidence="2">
    <location>
        <begin position="71"/>
        <end position="88"/>
    </location>
</feature>
<feature type="transmembrane region" description="Helical" evidence="2">
    <location>
        <begin position="203"/>
        <end position="221"/>
    </location>
</feature>
<feature type="transmembrane region" description="Helical" evidence="2">
    <location>
        <begin position="95"/>
        <end position="118"/>
    </location>
</feature>
<feature type="region of interest" description="Disordered" evidence="1">
    <location>
        <begin position="1"/>
        <end position="55"/>
    </location>
</feature>
<name>A0A6C0BQ66_9ZZZZ</name>
<keyword evidence="2" id="KW-0472">Membrane</keyword>
<feature type="transmembrane region" description="Helical" evidence="2">
    <location>
        <begin position="178"/>
        <end position="196"/>
    </location>
</feature>
<accession>A0A6C0BQ66</accession>
<dbReference type="EMBL" id="MN739226">
    <property type="protein sequence ID" value="QHS94585.1"/>
    <property type="molecule type" value="Genomic_DNA"/>
</dbReference>
<reference evidence="3" key="1">
    <citation type="journal article" date="2020" name="Nature">
        <title>Giant virus diversity and host interactions through global metagenomics.</title>
        <authorList>
            <person name="Schulz F."/>
            <person name="Roux S."/>
            <person name="Paez-Espino D."/>
            <person name="Jungbluth S."/>
            <person name="Walsh D.A."/>
            <person name="Denef V.J."/>
            <person name="McMahon K.D."/>
            <person name="Konstantinidis K.T."/>
            <person name="Eloe-Fadrosh E.A."/>
            <person name="Kyrpides N.C."/>
            <person name="Woyke T."/>
        </authorList>
    </citation>
    <scope>NUCLEOTIDE SEQUENCE</scope>
    <source>
        <strain evidence="3">GVMAG-M-3300018416-45</strain>
    </source>
</reference>
<protein>
    <submittedName>
        <fullName evidence="3">Uncharacterized protein</fullName>
    </submittedName>
</protein>